<evidence type="ECO:0000259" key="2">
    <source>
        <dbReference type="SMART" id="SM00460"/>
    </source>
</evidence>
<dbReference type="InterPro" id="IPR038765">
    <property type="entry name" value="Papain-like_cys_pep_sf"/>
</dbReference>
<comment type="caution">
    <text evidence="3">The sequence shown here is derived from an EMBL/GenBank/DDBJ whole genome shotgun (WGS) entry which is preliminary data.</text>
</comment>
<dbReference type="EMBL" id="JAAXZR010000019">
    <property type="protein sequence ID" value="NLT79638.1"/>
    <property type="molecule type" value="Genomic_DNA"/>
</dbReference>
<dbReference type="InterPro" id="IPR002931">
    <property type="entry name" value="Transglutaminase-like"/>
</dbReference>
<gene>
    <name evidence="3" type="ORF">GXW98_05065</name>
</gene>
<evidence type="ECO:0000313" key="3">
    <source>
        <dbReference type="EMBL" id="NLT79638.1"/>
    </source>
</evidence>
<sequence>MKLSFSAPVTDHRFQLRCVPASGPRQQVVDVKVRVSPETTLESQADAFDSVVMTGYIPQPHDSFEYSVTGIAFVDNDHTKPEEYKPLYRFDSALTIPGPSILALIERCQADIAGAEAPVMSESALDAAGSVDVDGADASQGQGDAVESALGRRRSQDSSVVDDAKLVMQRVFEAFTYTPGLTTIRTTAEEALTQGKGVCQDYAHAMLTVCRHLGMPARYIAGLLGGEGATHAWVEVYDHDRWVGLDPTHNRLVNDEYITIAHGRDYRDCMLDIGIFSGANVTQEQWVNASVHEQRA</sequence>
<proteinExistence type="predicted"/>
<dbReference type="InterPro" id="IPR013589">
    <property type="entry name" value="Bac_transglu_N"/>
</dbReference>
<dbReference type="SUPFAM" id="SSF54001">
    <property type="entry name" value="Cysteine proteinases"/>
    <property type="match status" value="1"/>
</dbReference>
<feature type="region of interest" description="Disordered" evidence="1">
    <location>
        <begin position="131"/>
        <end position="154"/>
    </location>
</feature>
<dbReference type="Pfam" id="PF08379">
    <property type="entry name" value="Bact_transglu_N"/>
    <property type="match status" value="1"/>
</dbReference>
<name>A0A971CZ35_9BIFI</name>
<dbReference type="PANTHER" id="PTHR33490:SF6">
    <property type="entry name" value="SLL1049 PROTEIN"/>
    <property type="match status" value="1"/>
</dbReference>
<organism evidence="3 4">
    <name type="scientific">Bifidobacterium crudilactis</name>
    <dbReference type="NCBI Taxonomy" id="327277"/>
    <lineage>
        <taxon>Bacteria</taxon>
        <taxon>Bacillati</taxon>
        <taxon>Actinomycetota</taxon>
        <taxon>Actinomycetes</taxon>
        <taxon>Bifidobacteriales</taxon>
        <taxon>Bifidobacteriaceae</taxon>
        <taxon>Bifidobacterium</taxon>
    </lineage>
</organism>
<dbReference type="Pfam" id="PF01841">
    <property type="entry name" value="Transglut_core"/>
    <property type="match status" value="1"/>
</dbReference>
<dbReference type="Gene3D" id="3.10.620.30">
    <property type="match status" value="1"/>
</dbReference>
<reference evidence="3" key="1">
    <citation type="journal article" date="2020" name="Biotechnol. Biofuels">
        <title>New insights from the biogas microbiome by comprehensive genome-resolved metagenomics of nearly 1600 species originating from multiple anaerobic digesters.</title>
        <authorList>
            <person name="Campanaro S."/>
            <person name="Treu L."/>
            <person name="Rodriguez-R L.M."/>
            <person name="Kovalovszki A."/>
            <person name="Ziels R.M."/>
            <person name="Maus I."/>
            <person name="Zhu X."/>
            <person name="Kougias P.G."/>
            <person name="Basile A."/>
            <person name="Luo G."/>
            <person name="Schluter A."/>
            <person name="Konstantinidis K.T."/>
            <person name="Angelidaki I."/>
        </authorList>
    </citation>
    <scope>NUCLEOTIDE SEQUENCE</scope>
    <source>
        <strain evidence="3">AS01afH2WH_6</strain>
    </source>
</reference>
<dbReference type="SMART" id="SM00460">
    <property type="entry name" value="TGc"/>
    <property type="match status" value="1"/>
</dbReference>
<protein>
    <submittedName>
        <fullName evidence="3">Transglutaminase family protein</fullName>
    </submittedName>
</protein>
<reference evidence="3" key="2">
    <citation type="submission" date="2020-01" db="EMBL/GenBank/DDBJ databases">
        <authorList>
            <person name="Campanaro S."/>
        </authorList>
    </citation>
    <scope>NUCLEOTIDE SEQUENCE</scope>
    <source>
        <strain evidence="3">AS01afH2WH_6</strain>
    </source>
</reference>
<evidence type="ECO:0000256" key="1">
    <source>
        <dbReference type="SAM" id="MobiDB-lite"/>
    </source>
</evidence>
<dbReference type="Proteomes" id="UP000767327">
    <property type="component" value="Unassembled WGS sequence"/>
</dbReference>
<dbReference type="AlphaFoldDB" id="A0A971CZ35"/>
<feature type="domain" description="Transglutaminase-like" evidence="2">
    <location>
        <begin position="191"/>
        <end position="249"/>
    </location>
</feature>
<dbReference type="PANTHER" id="PTHR33490">
    <property type="entry name" value="BLR5614 PROTEIN-RELATED"/>
    <property type="match status" value="1"/>
</dbReference>
<evidence type="ECO:0000313" key="4">
    <source>
        <dbReference type="Proteomes" id="UP000767327"/>
    </source>
</evidence>
<accession>A0A971CZ35</accession>